<dbReference type="AlphaFoldDB" id="A0A8T0UZ35"/>
<reference evidence="2" key="1">
    <citation type="submission" date="2020-05" db="EMBL/GenBank/DDBJ databases">
        <title>WGS assembly of Panicum virgatum.</title>
        <authorList>
            <person name="Lovell J.T."/>
            <person name="Jenkins J."/>
            <person name="Shu S."/>
            <person name="Juenger T.E."/>
            <person name="Schmutz J."/>
        </authorList>
    </citation>
    <scope>NUCLEOTIDE SEQUENCE</scope>
    <source>
        <strain evidence="2">AP13</strain>
    </source>
</reference>
<sequence length="223" mass="23978">MCPRPRALAAAAAGHRIIPCEIYSDLDTPPLVAPHAANPPAQPRTRGAGGGGEREVRDATLPDSVTSAVASDASLRASGARSLPLVVVVVRSSPRFLPDVNAHKSGAVRRCPPVHKGQVWRKTSSPPNSFCVRGARCQDGIDVELRSASLERTKVQEINFHLDSASTAWKDVKRAVKSASKQAPSRRWNQEPNKLHSARASCKAGVARDQRSVDGEYGRLEKD</sequence>
<feature type="compositionally biased region" description="Basic and acidic residues" evidence="1">
    <location>
        <begin position="206"/>
        <end position="223"/>
    </location>
</feature>
<feature type="region of interest" description="Disordered" evidence="1">
    <location>
        <begin position="31"/>
        <end position="61"/>
    </location>
</feature>
<evidence type="ECO:0000256" key="1">
    <source>
        <dbReference type="SAM" id="MobiDB-lite"/>
    </source>
</evidence>
<evidence type="ECO:0000313" key="3">
    <source>
        <dbReference type="Proteomes" id="UP000823388"/>
    </source>
</evidence>
<feature type="region of interest" description="Disordered" evidence="1">
    <location>
        <begin position="176"/>
        <end position="223"/>
    </location>
</feature>
<accession>A0A8T0UZ35</accession>
<gene>
    <name evidence="2" type="ORF">PVAP13_3KG363000</name>
</gene>
<evidence type="ECO:0000313" key="2">
    <source>
        <dbReference type="EMBL" id="KAG2626486.1"/>
    </source>
</evidence>
<keyword evidence="3" id="KW-1185">Reference proteome</keyword>
<protein>
    <submittedName>
        <fullName evidence="2">Uncharacterized protein</fullName>
    </submittedName>
</protein>
<name>A0A8T0UZ35_PANVG</name>
<comment type="caution">
    <text evidence="2">The sequence shown here is derived from an EMBL/GenBank/DDBJ whole genome shotgun (WGS) entry which is preliminary data.</text>
</comment>
<dbReference type="Proteomes" id="UP000823388">
    <property type="component" value="Chromosome 3K"/>
</dbReference>
<dbReference type="EMBL" id="CM029041">
    <property type="protein sequence ID" value="KAG2626486.1"/>
    <property type="molecule type" value="Genomic_DNA"/>
</dbReference>
<organism evidence="2 3">
    <name type="scientific">Panicum virgatum</name>
    <name type="common">Blackwell switchgrass</name>
    <dbReference type="NCBI Taxonomy" id="38727"/>
    <lineage>
        <taxon>Eukaryota</taxon>
        <taxon>Viridiplantae</taxon>
        <taxon>Streptophyta</taxon>
        <taxon>Embryophyta</taxon>
        <taxon>Tracheophyta</taxon>
        <taxon>Spermatophyta</taxon>
        <taxon>Magnoliopsida</taxon>
        <taxon>Liliopsida</taxon>
        <taxon>Poales</taxon>
        <taxon>Poaceae</taxon>
        <taxon>PACMAD clade</taxon>
        <taxon>Panicoideae</taxon>
        <taxon>Panicodae</taxon>
        <taxon>Paniceae</taxon>
        <taxon>Panicinae</taxon>
        <taxon>Panicum</taxon>
        <taxon>Panicum sect. Hiantes</taxon>
    </lineage>
</organism>
<proteinExistence type="predicted"/>